<evidence type="ECO:0000313" key="2">
    <source>
        <dbReference type="Proteomes" id="UP000613580"/>
    </source>
</evidence>
<dbReference type="InterPro" id="IPR011008">
    <property type="entry name" value="Dimeric_a/b-barrel"/>
</dbReference>
<comment type="caution">
    <text evidence="1">The sequence shown here is derived from an EMBL/GenBank/DDBJ whole genome shotgun (WGS) entry which is preliminary data.</text>
</comment>
<accession>A0A8H6T061</accession>
<dbReference type="AlphaFoldDB" id="A0A8H6T061"/>
<keyword evidence="2" id="KW-1185">Reference proteome</keyword>
<reference evidence="1" key="1">
    <citation type="submission" date="2020-05" db="EMBL/GenBank/DDBJ databases">
        <title>Mycena genomes resolve the evolution of fungal bioluminescence.</title>
        <authorList>
            <person name="Tsai I.J."/>
        </authorList>
    </citation>
    <scope>NUCLEOTIDE SEQUENCE</scope>
    <source>
        <strain evidence="1">110903Hualien_Pintung</strain>
    </source>
</reference>
<organism evidence="1 2">
    <name type="scientific">Mycena chlorophos</name>
    <name type="common">Agaric fungus</name>
    <name type="synonym">Agaricus chlorophos</name>
    <dbReference type="NCBI Taxonomy" id="658473"/>
    <lineage>
        <taxon>Eukaryota</taxon>
        <taxon>Fungi</taxon>
        <taxon>Dikarya</taxon>
        <taxon>Basidiomycota</taxon>
        <taxon>Agaricomycotina</taxon>
        <taxon>Agaricomycetes</taxon>
        <taxon>Agaricomycetidae</taxon>
        <taxon>Agaricales</taxon>
        <taxon>Marasmiineae</taxon>
        <taxon>Mycenaceae</taxon>
        <taxon>Mycena</taxon>
    </lineage>
</organism>
<dbReference type="EMBL" id="JACAZE010000008">
    <property type="protein sequence ID" value="KAF7308513.1"/>
    <property type="molecule type" value="Genomic_DNA"/>
</dbReference>
<dbReference type="Gene3D" id="3.30.70.100">
    <property type="match status" value="1"/>
</dbReference>
<sequence>MLPPKTPLGLGVALIDNGPDVTDEQLADWYEGEHIPRRLTVPGIMSAQRFKAIDSKTPKWLTLVDLEAPEIASSPAYLALASQGSDTEKLIFSKLGGTSVQIYAHTQTFVHPNTIPKNDLPTKYLLTVGFVPDSTEAGAELDKWYEEEHMELLAKVPGWKAGKRFLLTSQKNRGSLADQPEAKYFAVHWFDNKDFAGTPEFQHASSTPWRLRILEHCTREARTWELTKDFGSA</sequence>
<dbReference type="OrthoDB" id="2851338at2759"/>
<dbReference type="SUPFAM" id="SSF54909">
    <property type="entry name" value="Dimeric alpha+beta barrel"/>
    <property type="match status" value="1"/>
</dbReference>
<gene>
    <name evidence="1" type="ORF">HMN09_00700400</name>
</gene>
<evidence type="ECO:0000313" key="1">
    <source>
        <dbReference type="EMBL" id="KAF7308513.1"/>
    </source>
</evidence>
<proteinExistence type="predicted"/>
<protein>
    <submittedName>
        <fullName evidence="1">Uncharacterized protein</fullName>
    </submittedName>
</protein>
<name>A0A8H6T061_MYCCL</name>
<dbReference type="Proteomes" id="UP000613580">
    <property type="component" value="Unassembled WGS sequence"/>
</dbReference>